<dbReference type="OrthoDB" id="9759607at2"/>
<name>A0A1I5PCA6_9BACI</name>
<dbReference type="GO" id="GO:0043709">
    <property type="term" value="P:cell adhesion involved in single-species biofilm formation"/>
    <property type="evidence" value="ECO:0007669"/>
    <property type="project" value="TreeGrafter"/>
</dbReference>
<dbReference type="GO" id="GO:1902201">
    <property type="term" value="P:negative regulation of bacterial-type flagellum-dependent cell motility"/>
    <property type="evidence" value="ECO:0007669"/>
    <property type="project" value="TreeGrafter"/>
</dbReference>
<dbReference type="AlphaFoldDB" id="A0A1I5PCA6"/>
<dbReference type="SUPFAM" id="SSF55073">
    <property type="entry name" value="Nucleotide cyclase"/>
    <property type="match status" value="1"/>
</dbReference>
<keyword evidence="3" id="KW-1185">Reference proteome</keyword>
<dbReference type="GO" id="GO:0005886">
    <property type="term" value="C:plasma membrane"/>
    <property type="evidence" value="ECO:0007669"/>
    <property type="project" value="TreeGrafter"/>
</dbReference>
<gene>
    <name evidence="2" type="ORF">SAMN05518683_10468</name>
</gene>
<evidence type="ECO:0000313" key="2">
    <source>
        <dbReference type="EMBL" id="SFP31739.1"/>
    </source>
</evidence>
<dbReference type="InterPro" id="IPR043128">
    <property type="entry name" value="Rev_trsase/Diguanyl_cyclase"/>
</dbReference>
<dbReference type="InterPro" id="IPR050469">
    <property type="entry name" value="Diguanylate_Cyclase"/>
</dbReference>
<dbReference type="PANTHER" id="PTHR45138:SF9">
    <property type="entry name" value="DIGUANYLATE CYCLASE DGCM-RELATED"/>
    <property type="match status" value="1"/>
</dbReference>
<reference evidence="3" key="1">
    <citation type="submission" date="2016-10" db="EMBL/GenBank/DDBJ databases">
        <authorList>
            <person name="Varghese N."/>
            <person name="Submissions S."/>
        </authorList>
    </citation>
    <scope>NUCLEOTIDE SEQUENCE [LARGE SCALE GENOMIC DNA]</scope>
    <source>
        <strain evidence="3">S7</strain>
    </source>
</reference>
<sequence length="118" mass="13324">MSGVFGVLDLNHFKIINDRYGHEAGDSILQKAGEVLSHHTAGREIGVPVGASVGFVPYQKYCDDFQSLYNAADHKMYEKKQHPLPSEQNRAFDDSRKLCFFMQADVPLIEICFLPCIF</sequence>
<dbReference type="Proteomes" id="UP000198892">
    <property type="component" value="Unassembled WGS sequence"/>
</dbReference>
<organism evidence="2 3">
    <name type="scientific">Salibacterium halotolerans</name>
    <dbReference type="NCBI Taxonomy" id="1884432"/>
    <lineage>
        <taxon>Bacteria</taxon>
        <taxon>Bacillati</taxon>
        <taxon>Bacillota</taxon>
        <taxon>Bacilli</taxon>
        <taxon>Bacillales</taxon>
        <taxon>Bacillaceae</taxon>
    </lineage>
</organism>
<dbReference type="InterPro" id="IPR000160">
    <property type="entry name" value="GGDEF_dom"/>
</dbReference>
<dbReference type="EMBL" id="FOXD01000004">
    <property type="protein sequence ID" value="SFP31739.1"/>
    <property type="molecule type" value="Genomic_DNA"/>
</dbReference>
<dbReference type="STRING" id="1884432.SAMN05518683_10468"/>
<evidence type="ECO:0000313" key="3">
    <source>
        <dbReference type="Proteomes" id="UP000198892"/>
    </source>
</evidence>
<feature type="domain" description="GGDEF" evidence="1">
    <location>
        <begin position="7"/>
        <end position="41"/>
    </location>
</feature>
<evidence type="ECO:0000259" key="1">
    <source>
        <dbReference type="Pfam" id="PF00990"/>
    </source>
</evidence>
<dbReference type="RefSeq" id="WP_093335663.1">
    <property type="nucleotide sequence ID" value="NZ_FOXD01000004.1"/>
</dbReference>
<dbReference type="Pfam" id="PF00990">
    <property type="entry name" value="GGDEF"/>
    <property type="match status" value="1"/>
</dbReference>
<dbReference type="PANTHER" id="PTHR45138">
    <property type="entry name" value="REGULATORY COMPONENTS OF SENSORY TRANSDUCTION SYSTEM"/>
    <property type="match status" value="1"/>
</dbReference>
<dbReference type="Gene3D" id="3.30.70.270">
    <property type="match status" value="1"/>
</dbReference>
<proteinExistence type="predicted"/>
<accession>A0A1I5PCA6</accession>
<protein>
    <submittedName>
        <fullName evidence="2">Diguanylate cyclase (GGDEF) domain-containing protein</fullName>
    </submittedName>
</protein>
<dbReference type="GO" id="GO:0052621">
    <property type="term" value="F:diguanylate cyclase activity"/>
    <property type="evidence" value="ECO:0007669"/>
    <property type="project" value="TreeGrafter"/>
</dbReference>
<dbReference type="InterPro" id="IPR029787">
    <property type="entry name" value="Nucleotide_cyclase"/>
</dbReference>
<dbReference type="NCBIfam" id="TIGR00254">
    <property type="entry name" value="GGDEF"/>
    <property type="match status" value="1"/>
</dbReference>